<keyword evidence="3" id="KW-1185">Reference proteome</keyword>
<organism evidence="2 3">
    <name type="scientific">Nocardioides terrae</name>
    <dbReference type="NCBI Taxonomy" id="574651"/>
    <lineage>
        <taxon>Bacteria</taxon>
        <taxon>Bacillati</taxon>
        <taxon>Actinomycetota</taxon>
        <taxon>Actinomycetes</taxon>
        <taxon>Propionibacteriales</taxon>
        <taxon>Nocardioidaceae</taxon>
        <taxon>Nocardioides</taxon>
    </lineage>
</organism>
<dbReference type="GO" id="GO:0003677">
    <property type="term" value="F:DNA binding"/>
    <property type="evidence" value="ECO:0007669"/>
    <property type="project" value="InterPro"/>
</dbReference>
<dbReference type="InterPro" id="IPR011010">
    <property type="entry name" value="DNA_brk_join_enz"/>
</dbReference>
<dbReference type="AlphaFoldDB" id="A0A1I1KTX5"/>
<protein>
    <submittedName>
        <fullName evidence="2">Uncharacterized protein</fullName>
    </submittedName>
</protein>
<name>A0A1I1KTX5_9ACTN</name>
<dbReference type="RefSeq" id="WP_342714184.1">
    <property type="nucleotide sequence ID" value="NZ_FOLB01000009.1"/>
</dbReference>
<gene>
    <name evidence="2" type="ORF">SAMN04487968_10914</name>
</gene>
<feature type="compositionally biased region" description="Low complexity" evidence="1">
    <location>
        <begin position="78"/>
        <end position="89"/>
    </location>
</feature>
<evidence type="ECO:0000256" key="1">
    <source>
        <dbReference type="SAM" id="MobiDB-lite"/>
    </source>
</evidence>
<dbReference type="SUPFAM" id="SSF56349">
    <property type="entry name" value="DNA breaking-rejoining enzymes"/>
    <property type="match status" value="1"/>
</dbReference>
<evidence type="ECO:0000313" key="3">
    <source>
        <dbReference type="Proteomes" id="UP000198832"/>
    </source>
</evidence>
<proteinExistence type="predicted"/>
<dbReference type="STRING" id="574651.SAMN04487968_10914"/>
<reference evidence="2 3" key="1">
    <citation type="submission" date="2016-10" db="EMBL/GenBank/DDBJ databases">
        <authorList>
            <person name="de Groot N.N."/>
        </authorList>
    </citation>
    <scope>NUCLEOTIDE SEQUENCE [LARGE SCALE GENOMIC DNA]</scope>
    <source>
        <strain evidence="2 3">CGMCC 1.7056</strain>
    </source>
</reference>
<dbReference type="Proteomes" id="UP000198832">
    <property type="component" value="Unassembled WGS sequence"/>
</dbReference>
<dbReference type="EMBL" id="FOLB01000009">
    <property type="protein sequence ID" value="SFC64277.1"/>
    <property type="molecule type" value="Genomic_DNA"/>
</dbReference>
<feature type="region of interest" description="Disordered" evidence="1">
    <location>
        <begin position="78"/>
        <end position="97"/>
    </location>
</feature>
<evidence type="ECO:0000313" key="2">
    <source>
        <dbReference type="EMBL" id="SFC64277.1"/>
    </source>
</evidence>
<accession>A0A1I1KTX5</accession>
<sequence length="97" mass="11090">MGPETQTYVEVVTKRRKAAFPWHSLRHRWARICVDIKKMKEGALMAIGGWENIGTVQTRYYRSGHDNMVEGLAYTGRRSWSSSSRTWTRSGGGSRTP</sequence>